<dbReference type="AlphaFoldDB" id="A0A8B8UV59"/>
<protein>
    <submittedName>
        <fullName evidence="3">Ntr2p</fullName>
    </submittedName>
</protein>
<reference evidence="3" key="2">
    <citation type="submission" date="2020-01" db="EMBL/GenBank/DDBJ databases">
        <title>Population-level Yeast Reference Genomes.</title>
        <authorList>
            <person name="Yue J.-X."/>
        </authorList>
    </citation>
    <scope>NUCLEOTIDE SEQUENCE</scope>
    <source>
        <strain evidence="3">CBS432</strain>
    </source>
</reference>
<feature type="coiled-coil region" evidence="1">
    <location>
        <begin position="291"/>
        <end position="318"/>
    </location>
</feature>
<reference evidence="3" key="4">
    <citation type="submission" date="2025-08" db="UniProtKB">
        <authorList>
            <consortium name="RefSeq"/>
        </authorList>
    </citation>
    <scope>IDENTIFICATION</scope>
    <source>
        <strain evidence="3">CBS432</strain>
    </source>
</reference>
<dbReference type="Pfam" id="PF15458">
    <property type="entry name" value="NTR2"/>
    <property type="match status" value="1"/>
</dbReference>
<feature type="region of interest" description="Disordered" evidence="2">
    <location>
        <begin position="1"/>
        <end position="27"/>
    </location>
</feature>
<dbReference type="RefSeq" id="XP_033767645.1">
    <property type="nucleotide sequence ID" value="XM_033911754.1"/>
</dbReference>
<dbReference type="GO" id="GO:0071008">
    <property type="term" value="C:U2-type post-mRNA release spliceosomal complex"/>
    <property type="evidence" value="ECO:0007669"/>
    <property type="project" value="InterPro"/>
</dbReference>
<reference evidence="3" key="1">
    <citation type="journal article" date="2017" name="Nat. Genet.">
        <title>Contrasting evolutionary genome dynamics between domesticated and wild yeasts.</title>
        <authorList>
            <person name="Yue J.X."/>
            <person name="Li J."/>
            <person name="Aigrain L."/>
            <person name="Hallin J."/>
            <person name="Persson K."/>
            <person name="Oliver K."/>
            <person name="Bergstrom A."/>
            <person name="Coupland P."/>
            <person name="Warringer J."/>
            <person name="Lagomarsino M.C."/>
            <person name="Fischer G."/>
            <person name="Durbin R."/>
            <person name="Liti G."/>
        </authorList>
    </citation>
    <scope>NUCLEOTIDE SEQUENCE</scope>
    <source>
        <strain evidence="3">CBS432</strain>
    </source>
</reference>
<dbReference type="OrthoDB" id="4067234at2759"/>
<evidence type="ECO:0000256" key="1">
    <source>
        <dbReference type="SAM" id="Coils"/>
    </source>
</evidence>
<proteinExistence type="predicted"/>
<dbReference type="GeneID" id="54631998"/>
<name>A0A8B8UV59_SACPA</name>
<gene>
    <name evidence="3" type="primary">NTR2</name>
    <name evidence="3" type="ORF">SPAR_K02300</name>
</gene>
<accession>A0A8B8UV59</accession>
<keyword evidence="1" id="KW-0175">Coiled coil</keyword>
<organism evidence="3">
    <name type="scientific">Saccharomyces paradoxus</name>
    <name type="common">Yeast</name>
    <name type="synonym">Saccharomyces douglasii</name>
    <dbReference type="NCBI Taxonomy" id="27291"/>
    <lineage>
        <taxon>Eukaryota</taxon>
        <taxon>Fungi</taxon>
        <taxon>Dikarya</taxon>
        <taxon>Ascomycota</taxon>
        <taxon>Saccharomycotina</taxon>
        <taxon>Saccharomycetes</taxon>
        <taxon>Saccharomycetales</taxon>
        <taxon>Saccharomycetaceae</taxon>
        <taxon>Saccharomyces</taxon>
    </lineage>
</organism>
<dbReference type="VEuPathDB" id="FungiDB:SPAR_K02300"/>
<dbReference type="KEGG" id="spao:SPAR_K02300"/>
<dbReference type="GO" id="GO:0000390">
    <property type="term" value="P:spliceosomal complex disassembly"/>
    <property type="evidence" value="ECO:0007669"/>
    <property type="project" value="InterPro"/>
</dbReference>
<evidence type="ECO:0000256" key="2">
    <source>
        <dbReference type="SAM" id="MobiDB-lite"/>
    </source>
</evidence>
<reference evidence="3" key="3">
    <citation type="submission" date="2025-07" db="EMBL/GenBank/DDBJ databases">
        <authorList>
            <consortium name="NCBI Genome Project"/>
        </authorList>
    </citation>
    <scope>NUCLEOTIDE SEQUENCE</scope>
    <source>
        <strain evidence="3">CBS432</strain>
    </source>
</reference>
<dbReference type="InterPro" id="IPR028211">
    <property type="entry name" value="Ntr2"/>
</dbReference>
<evidence type="ECO:0000313" key="3">
    <source>
        <dbReference type="RefSeq" id="XP_033767645.1"/>
    </source>
</evidence>
<sequence length="322" mass="36780">MAIKKRNKIRLPSDHPEELGVDGSAHRPTQQIKAVTLNDFEDDDNDVCALQPIKFKKVPKRDITFDGEQAIKENDSHYKDLYHSKKNTDTSMGNKDDAVVLNMEDLVEGNHDLLSDSSEASNSFEGEHTTSIPTREEIAKLKAQKSISRRKISKSDVVRERDYVKLLDSEDKREIMETIKSNGGLKRTNEKEIENFSDDEMQGFQDERLALTDNQIAIQKDSKRKIIEEAINDAPYRVDEEWETQLLSKGNIHKPNEGIITSLPILFPDDDESDNTIEEISEMVSKICLQRKKVEMRLQALEKAKIDLENSKTNLINKLIGN</sequence>